<dbReference type="FunFam" id="2.40.110.10:FF:000011">
    <property type="entry name" value="Acyl-CoA dehydrogenase FadE34"/>
    <property type="match status" value="1"/>
</dbReference>
<evidence type="ECO:0000259" key="9">
    <source>
        <dbReference type="Pfam" id="PF02771"/>
    </source>
</evidence>
<dbReference type="Pfam" id="PF00441">
    <property type="entry name" value="Acyl-CoA_dh_1"/>
    <property type="match status" value="1"/>
</dbReference>
<keyword evidence="3 6" id="KW-0285">Flavoprotein</keyword>
<protein>
    <submittedName>
        <fullName evidence="10">Acyl-CoA dehydrogenase, N-terminal domain</fullName>
    </submittedName>
</protein>
<dbReference type="GO" id="GO:0016627">
    <property type="term" value="F:oxidoreductase activity, acting on the CH-CH group of donors"/>
    <property type="evidence" value="ECO:0007669"/>
    <property type="project" value="InterPro"/>
</dbReference>
<dbReference type="EMBL" id="FNVO01000001">
    <property type="protein sequence ID" value="SEF67546.1"/>
    <property type="molecule type" value="Genomic_DNA"/>
</dbReference>
<dbReference type="PANTHER" id="PTHR43292:SF4">
    <property type="entry name" value="ACYL-COA DEHYDROGENASE FADE34"/>
    <property type="match status" value="1"/>
</dbReference>
<name>A0A1H5TXM0_9ACTN</name>
<dbReference type="InterPro" id="IPR009075">
    <property type="entry name" value="AcylCo_DH/oxidase_C"/>
</dbReference>
<dbReference type="Gene3D" id="1.20.140.10">
    <property type="entry name" value="Butyryl-CoA Dehydrogenase, subunit A, domain 3"/>
    <property type="match status" value="1"/>
</dbReference>
<gene>
    <name evidence="10" type="ORF">SAMN04489712_101784</name>
</gene>
<evidence type="ECO:0000259" key="7">
    <source>
        <dbReference type="Pfam" id="PF00441"/>
    </source>
</evidence>
<evidence type="ECO:0000256" key="3">
    <source>
        <dbReference type="ARBA" id="ARBA00022630"/>
    </source>
</evidence>
<dbReference type="SUPFAM" id="SSF56645">
    <property type="entry name" value="Acyl-CoA dehydrogenase NM domain-like"/>
    <property type="match status" value="1"/>
</dbReference>
<feature type="domain" description="Acyl-CoA dehydrogenase/oxidase N-terminal" evidence="9">
    <location>
        <begin position="65"/>
        <end position="143"/>
    </location>
</feature>
<dbReference type="PANTHER" id="PTHR43292">
    <property type="entry name" value="ACYL-COA DEHYDROGENASE"/>
    <property type="match status" value="1"/>
</dbReference>
<evidence type="ECO:0000256" key="5">
    <source>
        <dbReference type="ARBA" id="ARBA00023002"/>
    </source>
</evidence>
<evidence type="ECO:0000256" key="2">
    <source>
        <dbReference type="ARBA" id="ARBA00009347"/>
    </source>
</evidence>
<dbReference type="GO" id="GO:0005886">
    <property type="term" value="C:plasma membrane"/>
    <property type="evidence" value="ECO:0007669"/>
    <property type="project" value="TreeGrafter"/>
</dbReference>
<comment type="cofactor">
    <cofactor evidence="1 6">
        <name>FAD</name>
        <dbReference type="ChEBI" id="CHEBI:57692"/>
    </cofactor>
</comment>
<dbReference type="Pfam" id="PF02771">
    <property type="entry name" value="Acyl-CoA_dh_N"/>
    <property type="match status" value="1"/>
</dbReference>
<keyword evidence="5 6" id="KW-0560">Oxidoreductase</keyword>
<evidence type="ECO:0000256" key="1">
    <source>
        <dbReference type="ARBA" id="ARBA00001974"/>
    </source>
</evidence>
<organism evidence="10 11">
    <name type="scientific">Thermomonospora echinospora</name>
    <dbReference type="NCBI Taxonomy" id="1992"/>
    <lineage>
        <taxon>Bacteria</taxon>
        <taxon>Bacillati</taxon>
        <taxon>Actinomycetota</taxon>
        <taxon>Actinomycetes</taxon>
        <taxon>Streptosporangiales</taxon>
        <taxon>Thermomonosporaceae</taxon>
        <taxon>Thermomonospora</taxon>
    </lineage>
</organism>
<keyword evidence="11" id="KW-1185">Reference proteome</keyword>
<comment type="similarity">
    <text evidence="2 6">Belongs to the acyl-CoA dehydrogenase family.</text>
</comment>
<evidence type="ECO:0000313" key="10">
    <source>
        <dbReference type="EMBL" id="SEF67546.1"/>
    </source>
</evidence>
<feature type="domain" description="Acyl-CoA dehydrogenase/oxidase C-terminal" evidence="7">
    <location>
        <begin position="253"/>
        <end position="399"/>
    </location>
</feature>
<evidence type="ECO:0000256" key="4">
    <source>
        <dbReference type="ARBA" id="ARBA00022827"/>
    </source>
</evidence>
<feature type="domain" description="Acyl-CoA oxidase/dehydrogenase middle" evidence="8">
    <location>
        <begin position="147"/>
        <end position="241"/>
    </location>
</feature>
<reference evidence="11" key="1">
    <citation type="submission" date="2016-10" db="EMBL/GenBank/DDBJ databases">
        <authorList>
            <person name="Varghese N."/>
            <person name="Submissions S."/>
        </authorList>
    </citation>
    <scope>NUCLEOTIDE SEQUENCE [LARGE SCALE GENOMIC DNA]</scope>
    <source>
        <strain evidence="11">DSM 43163</strain>
    </source>
</reference>
<dbReference type="InterPro" id="IPR013786">
    <property type="entry name" value="AcylCoA_DH/ox_N"/>
</dbReference>
<dbReference type="Proteomes" id="UP000236723">
    <property type="component" value="Unassembled WGS sequence"/>
</dbReference>
<dbReference type="InterPro" id="IPR037069">
    <property type="entry name" value="AcylCoA_DH/ox_N_sf"/>
</dbReference>
<dbReference type="Gene3D" id="2.40.110.10">
    <property type="entry name" value="Butyryl-CoA Dehydrogenase, subunit A, domain 2"/>
    <property type="match status" value="1"/>
</dbReference>
<dbReference type="Pfam" id="PF02770">
    <property type="entry name" value="Acyl-CoA_dh_M"/>
    <property type="match status" value="1"/>
</dbReference>
<sequence length="418" mass="45423">MVTAAPARVDGTPDGLAEFARQARRWLAGHARPRQDQDEAARSVAVFHDLPFEEEKALLGRICAWQRTKFDAGYGALTWPAEHGGAGLDPLFEEAFAEVEAEFDTPGSHELASVSVHLIAPTVRLFGTPEQQERLVRPLLRGDELACQLFSEPSAGSDLAGLATRAVRDGDEWVITGQKVWSSGAQFAGWGELIARTDPDVPKHKGLTAFLLPMDTPGVEVRPLRQMSGGSSFCEVFFDQVRVPDSLRLGGVGEGWRVALATLGFERGHSGQTSAVGGGYAQLVALARRLDRTGDPEVRRLLAEVWVHERIAQLAAQRDRETRLAGIEPGPIGSLRKLAWSQGLTLVSEAAAVILGPRLVADTGEDAFGWTEHVLGAPGYRIAGGSDEVQRTIIGERLLDLPREPRADHDVPWREIPR</sequence>
<dbReference type="AlphaFoldDB" id="A0A1H5TXM0"/>
<evidence type="ECO:0000256" key="6">
    <source>
        <dbReference type="RuleBase" id="RU362125"/>
    </source>
</evidence>
<dbReference type="SUPFAM" id="SSF47203">
    <property type="entry name" value="Acyl-CoA dehydrogenase C-terminal domain-like"/>
    <property type="match status" value="1"/>
</dbReference>
<keyword evidence="4 6" id="KW-0274">FAD</keyword>
<dbReference type="Gene3D" id="1.10.540.10">
    <property type="entry name" value="Acyl-CoA dehydrogenase/oxidase, N-terminal domain"/>
    <property type="match status" value="1"/>
</dbReference>
<dbReference type="InterPro" id="IPR046373">
    <property type="entry name" value="Acyl-CoA_Oxase/DH_mid-dom_sf"/>
</dbReference>
<accession>A0A1H5TXM0</accession>
<dbReference type="InterPro" id="IPR036250">
    <property type="entry name" value="AcylCo_DH-like_C"/>
</dbReference>
<evidence type="ECO:0000313" key="11">
    <source>
        <dbReference type="Proteomes" id="UP000236723"/>
    </source>
</evidence>
<dbReference type="InterPro" id="IPR006091">
    <property type="entry name" value="Acyl-CoA_Oxase/DH_mid-dom"/>
</dbReference>
<evidence type="ECO:0000259" key="8">
    <source>
        <dbReference type="Pfam" id="PF02770"/>
    </source>
</evidence>
<dbReference type="InterPro" id="IPR009100">
    <property type="entry name" value="AcylCoA_DH/oxidase_NM_dom_sf"/>
</dbReference>
<dbReference type="InterPro" id="IPR052161">
    <property type="entry name" value="Mycobact_Acyl-CoA_DH"/>
</dbReference>
<proteinExistence type="inferred from homology"/>
<dbReference type="GO" id="GO:0050660">
    <property type="term" value="F:flavin adenine dinucleotide binding"/>
    <property type="evidence" value="ECO:0007669"/>
    <property type="project" value="InterPro"/>
</dbReference>